<proteinExistence type="predicted"/>
<accession>A0A4Q7WK57</accession>
<dbReference type="Pfam" id="PF01230">
    <property type="entry name" value="HIT"/>
    <property type="match status" value="1"/>
</dbReference>
<reference evidence="4 5" key="1">
    <citation type="journal article" date="2015" name="Stand. Genomic Sci.">
        <title>Genomic Encyclopedia of Bacterial and Archaeal Type Strains, Phase III: the genomes of soil and plant-associated and newly described type strains.</title>
        <authorList>
            <person name="Whitman W.B."/>
            <person name="Woyke T."/>
            <person name="Klenk H.P."/>
            <person name="Zhou Y."/>
            <person name="Lilburn T.G."/>
            <person name="Beck B.J."/>
            <person name="De Vos P."/>
            <person name="Vandamme P."/>
            <person name="Eisen J.A."/>
            <person name="Garrity G."/>
            <person name="Hugenholtz P."/>
            <person name="Kyrpides N.C."/>
        </authorList>
    </citation>
    <scope>NUCLEOTIDE SEQUENCE [LARGE SCALE GENOMIC DNA]</scope>
    <source>
        <strain evidence="4 5">VKM Ac-2540</strain>
    </source>
</reference>
<sequence length="274" mass="30393">MTDPIRTERLVLREPEARDRTAVIELFTSPDVGTYIGGPRDRDELESAVPETPKKRPGLFIVDLGGQMIGMVTLDPRDPDRPGAASTELGYLFLPISWGHGYAAEACAAALNWFATTRPGEAVALTTQSANARSMRLAQKLGFTEVTRFHEYDAEQWLGVWSAPQYSGTDFYCDVAIPDPSRLNVVHEDELVLAFHHTRPFWATHIVIVPKQHIASFTTVDSSDEQVMRRLFEVVQSIAGETERTTGAAAVLTNLGEYQDSKHLHIHVHSGALR</sequence>
<gene>
    <name evidence="4" type="ORF">EV645_6916</name>
</gene>
<dbReference type="SUPFAM" id="SSF55729">
    <property type="entry name" value="Acyl-CoA N-acyltransferases (Nat)"/>
    <property type="match status" value="1"/>
</dbReference>
<feature type="domain" description="HIT" evidence="2">
    <location>
        <begin position="171"/>
        <end position="274"/>
    </location>
</feature>
<dbReference type="Proteomes" id="UP000292027">
    <property type="component" value="Unassembled WGS sequence"/>
</dbReference>
<evidence type="ECO:0000256" key="1">
    <source>
        <dbReference type="PROSITE-ProRule" id="PRU00464"/>
    </source>
</evidence>
<dbReference type="Gene3D" id="3.40.630.30">
    <property type="match status" value="1"/>
</dbReference>
<dbReference type="EMBL" id="SHKR01000016">
    <property type="protein sequence ID" value="RZU10454.1"/>
    <property type="molecule type" value="Genomic_DNA"/>
</dbReference>
<dbReference type="GO" id="GO:0016747">
    <property type="term" value="F:acyltransferase activity, transferring groups other than amino-acyl groups"/>
    <property type="evidence" value="ECO:0007669"/>
    <property type="project" value="InterPro"/>
</dbReference>
<organism evidence="4 5">
    <name type="scientific">Kribbella rubisoli</name>
    <dbReference type="NCBI Taxonomy" id="3075929"/>
    <lineage>
        <taxon>Bacteria</taxon>
        <taxon>Bacillati</taxon>
        <taxon>Actinomycetota</taxon>
        <taxon>Actinomycetes</taxon>
        <taxon>Propionibacteriales</taxon>
        <taxon>Kribbellaceae</taxon>
        <taxon>Kribbella</taxon>
    </lineage>
</organism>
<dbReference type="SUPFAM" id="SSF54197">
    <property type="entry name" value="HIT-like"/>
    <property type="match status" value="1"/>
</dbReference>
<evidence type="ECO:0000259" key="2">
    <source>
        <dbReference type="PROSITE" id="PS51084"/>
    </source>
</evidence>
<dbReference type="Pfam" id="PF13302">
    <property type="entry name" value="Acetyltransf_3"/>
    <property type="match status" value="1"/>
</dbReference>
<keyword evidence="5" id="KW-1185">Reference proteome</keyword>
<dbReference type="PANTHER" id="PTHR43792:SF1">
    <property type="entry name" value="N-ACETYLTRANSFERASE DOMAIN-CONTAINING PROTEIN"/>
    <property type="match status" value="1"/>
</dbReference>
<dbReference type="PROSITE" id="PS51084">
    <property type="entry name" value="HIT_2"/>
    <property type="match status" value="1"/>
</dbReference>
<dbReference type="InterPro" id="IPR011146">
    <property type="entry name" value="HIT-like"/>
</dbReference>
<name>A0A4Q7WK57_9ACTN</name>
<dbReference type="RefSeq" id="WP_157997222.1">
    <property type="nucleotide sequence ID" value="NZ_SHKR01000016.1"/>
</dbReference>
<dbReference type="AlphaFoldDB" id="A0A4Q7WK57"/>
<dbReference type="PANTHER" id="PTHR43792">
    <property type="entry name" value="GNAT FAMILY, PUTATIVE (AFU_ORTHOLOGUE AFUA_3G00765)-RELATED-RELATED"/>
    <property type="match status" value="1"/>
</dbReference>
<evidence type="ECO:0000313" key="4">
    <source>
        <dbReference type="EMBL" id="RZU10454.1"/>
    </source>
</evidence>
<dbReference type="InterPro" id="IPR000182">
    <property type="entry name" value="GNAT_dom"/>
</dbReference>
<feature type="short sequence motif" description="Histidine triad motif" evidence="1">
    <location>
        <begin position="263"/>
        <end position="267"/>
    </location>
</feature>
<dbReference type="InterPro" id="IPR036265">
    <property type="entry name" value="HIT-like_sf"/>
</dbReference>
<dbReference type="OrthoDB" id="3533156at2"/>
<feature type="domain" description="N-acetyltransferase" evidence="3">
    <location>
        <begin position="10"/>
        <end position="164"/>
    </location>
</feature>
<dbReference type="Gene3D" id="3.30.428.10">
    <property type="entry name" value="HIT-like"/>
    <property type="match status" value="1"/>
</dbReference>
<evidence type="ECO:0000313" key="5">
    <source>
        <dbReference type="Proteomes" id="UP000292027"/>
    </source>
</evidence>
<protein>
    <submittedName>
        <fullName evidence="4">RimJ/RimL family protein N-acetyltransferase</fullName>
    </submittedName>
</protein>
<dbReference type="PROSITE" id="PS51186">
    <property type="entry name" value="GNAT"/>
    <property type="match status" value="1"/>
</dbReference>
<dbReference type="InterPro" id="IPR016181">
    <property type="entry name" value="Acyl_CoA_acyltransferase"/>
</dbReference>
<evidence type="ECO:0000259" key="3">
    <source>
        <dbReference type="PROSITE" id="PS51186"/>
    </source>
</evidence>
<dbReference type="InterPro" id="IPR051531">
    <property type="entry name" value="N-acetyltransferase"/>
</dbReference>
<comment type="caution">
    <text evidence="4">The sequence shown here is derived from an EMBL/GenBank/DDBJ whole genome shotgun (WGS) entry which is preliminary data.</text>
</comment>